<dbReference type="RefSeq" id="WP_171162555.1">
    <property type="nucleotide sequence ID" value="NZ_CP053073.1"/>
</dbReference>
<protein>
    <submittedName>
        <fullName evidence="1">Uncharacterized protein</fullName>
    </submittedName>
</protein>
<dbReference type="InParanoid" id="A0A6M4H873"/>
<accession>A0A6M4H873</accession>
<dbReference type="EMBL" id="CP053073">
    <property type="protein sequence ID" value="QJR15355.1"/>
    <property type="molecule type" value="Genomic_DNA"/>
</dbReference>
<evidence type="ECO:0000313" key="2">
    <source>
        <dbReference type="Proteomes" id="UP000503096"/>
    </source>
</evidence>
<dbReference type="AlphaFoldDB" id="A0A6M4H873"/>
<dbReference type="KEGG" id="upl:DSM104440_02174"/>
<evidence type="ECO:0000313" key="1">
    <source>
        <dbReference type="EMBL" id="QJR15355.1"/>
    </source>
</evidence>
<proteinExistence type="predicted"/>
<keyword evidence="2" id="KW-1185">Reference proteome</keyword>
<gene>
    <name evidence="1" type="ORF">DSM104440_02174</name>
</gene>
<reference evidence="1 2" key="1">
    <citation type="submission" date="2020-04" db="EMBL/GenBank/DDBJ databases">
        <title>Usitatibacter rugosus gen. nov., sp. nov. and Usitatibacter palustris sp. nov., novel members of Usitatibacteraceae fam. nov. within the order Nitrosomonadales isolated from soil.</title>
        <authorList>
            <person name="Huber K.J."/>
            <person name="Neumann-Schaal M."/>
            <person name="Geppert A."/>
            <person name="Luckner M."/>
            <person name="Wanner G."/>
            <person name="Overmann J."/>
        </authorList>
    </citation>
    <scope>NUCLEOTIDE SEQUENCE [LARGE SCALE GENOMIC DNA]</scope>
    <source>
        <strain evidence="1 2">Swamp67</strain>
    </source>
</reference>
<dbReference type="Proteomes" id="UP000503096">
    <property type="component" value="Chromosome"/>
</dbReference>
<name>A0A6M4H873_9PROT</name>
<organism evidence="1 2">
    <name type="scientific">Usitatibacter palustris</name>
    <dbReference type="NCBI Taxonomy" id="2732487"/>
    <lineage>
        <taxon>Bacteria</taxon>
        <taxon>Pseudomonadati</taxon>
        <taxon>Pseudomonadota</taxon>
        <taxon>Betaproteobacteria</taxon>
        <taxon>Nitrosomonadales</taxon>
        <taxon>Usitatibacteraceae</taxon>
        <taxon>Usitatibacter</taxon>
    </lineage>
</organism>
<sequence length="75" mass="8194">MDDKAASRPEAALKGTFADMSGRAGIGKAAPVFTLVERDPAMQQLQREKDLLADRVLLLEAKIKLLTAELEKGRK</sequence>